<reference evidence="1" key="1">
    <citation type="submission" date="2020-05" db="EMBL/GenBank/DDBJ databases">
        <authorList>
            <consortium name="Genoscope - CEA"/>
            <person name="William W."/>
        </authorList>
    </citation>
    <scope>NUCLEOTIDE SEQUENCE [LARGE SCALE GENOMIC DNA]</scope>
    <source>
        <strain evidence="1">PCC 7821</strain>
    </source>
</reference>
<keyword evidence="2" id="KW-1185">Reference proteome</keyword>
<accession>A0A6J7ZTW2</accession>
<dbReference type="Proteomes" id="UP000196521">
    <property type="component" value="Unassembled WGS sequence"/>
</dbReference>
<comment type="caution">
    <text evidence="1">The sequence shown here is derived from an EMBL/GenBank/DDBJ whole genome shotgun (WGS) entry which is preliminary data.</text>
</comment>
<protein>
    <submittedName>
        <fullName evidence="1">Uncharacterized protein</fullName>
    </submittedName>
</protein>
<evidence type="ECO:0000313" key="1">
    <source>
        <dbReference type="EMBL" id="CAC5345826.1"/>
    </source>
</evidence>
<dbReference type="AlphaFoldDB" id="A0A6J7ZTW2"/>
<organism evidence="1 2">
    <name type="scientific">Planktothrix rubescens CCAP 1459/22</name>
    <dbReference type="NCBI Taxonomy" id="329571"/>
    <lineage>
        <taxon>Bacteria</taxon>
        <taxon>Bacillati</taxon>
        <taxon>Cyanobacteriota</taxon>
        <taxon>Cyanophyceae</taxon>
        <taxon>Oscillatoriophycideae</taxon>
        <taxon>Oscillatoriales</taxon>
        <taxon>Microcoleaceae</taxon>
        <taxon>Planktothrix</taxon>
    </lineage>
</organism>
<evidence type="ECO:0000313" key="2">
    <source>
        <dbReference type="Proteomes" id="UP000196521"/>
    </source>
</evidence>
<dbReference type="EMBL" id="CZCZ02000017">
    <property type="protein sequence ID" value="CAC5345826.1"/>
    <property type="molecule type" value="Genomic_DNA"/>
</dbReference>
<sequence length="50" mass="5552">MGYKIFTKPTGEIYSNPKSIAVGVIHELPLPSGLNLKKYDNSNRIAIYSL</sequence>
<gene>
    <name evidence="1" type="ORF">PLAN_70403</name>
</gene>
<name>A0A6J7ZTW2_PLARU</name>
<proteinExistence type="predicted"/>